<dbReference type="GeneID" id="28975158"/>
<sequence>MNNPAPEKPALAQQQYQQPQAPVYEQPHGAAPMAVHGAPPAHNAAQPGHERPWSTGLCECGNDVPGFCLSCWCPCMAYGQYKERYDHLAQTGRPKPKEQVESCGTPGVLYLVVHCLTGFGFVLDFMARGDIRNRYGIKGGALGDCCTACCCMPCTQRQHHRELAIEEVQQWGAVPQMGAQQSQSQMYPPAPAHV</sequence>
<proteinExistence type="predicted"/>
<organism evidence="2 3">
    <name type="scientific">Rhodotorula graminis (strain WP1)</name>
    <dbReference type="NCBI Taxonomy" id="578459"/>
    <lineage>
        <taxon>Eukaryota</taxon>
        <taxon>Fungi</taxon>
        <taxon>Dikarya</taxon>
        <taxon>Basidiomycota</taxon>
        <taxon>Pucciniomycotina</taxon>
        <taxon>Microbotryomycetes</taxon>
        <taxon>Sporidiobolales</taxon>
        <taxon>Sporidiobolaceae</taxon>
        <taxon>Rhodotorula</taxon>
    </lineage>
</organism>
<feature type="compositionally biased region" description="Low complexity" evidence="1">
    <location>
        <begin position="9"/>
        <end position="22"/>
    </location>
</feature>
<evidence type="ECO:0000256" key="1">
    <source>
        <dbReference type="SAM" id="MobiDB-lite"/>
    </source>
</evidence>
<dbReference type="STRING" id="578459.A0A0P9EV06"/>
<name>A0A0P9EV06_RHOGW</name>
<gene>
    <name evidence="2" type="ORF">RHOBADRAFT_46054</name>
</gene>
<accession>A0A0P9EV06</accession>
<reference evidence="2 3" key="1">
    <citation type="journal article" date="2015" name="Front. Microbiol.">
        <title>Genome sequence of the plant growth promoting endophytic yeast Rhodotorula graminis WP1.</title>
        <authorList>
            <person name="Firrincieli A."/>
            <person name="Otillar R."/>
            <person name="Salamov A."/>
            <person name="Schmutz J."/>
            <person name="Khan Z."/>
            <person name="Redman R.S."/>
            <person name="Fleck N.D."/>
            <person name="Lindquist E."/>
            <person name="Grigoriev I.V."/>
            <person name="Doty S.L."/>
        </authorList>
    </citation>
    <scope>NUCLEOTIDE SEQUENCE [LARGE SCALE GENOMIC DNA]</scope>
    <source>
        <strain evidence="2 3">WP1</strain>
    </source>
</reference>
<dbReference type="RefSeq" id="XP_018269009.1">
    <property type="nucleotide sequence ID" value="XM_018414710.1"/>
</dbReference>
<evidence type="ECO:0000313" key="2">
    <source>
        <dbReference type="EMBL" id="KPV72960.1"/>
    </source>
</evidence>
<dbReference type="PANTHER" id="PTHR15907">
    <property type="entry name" value="DUF614 FAMILY PROTEIN-RELATED"/>
    <property type="match status" value="1"/>
</dbReference>
<dbReference type="OMA" id="TCLEVAC"/>
<dbReference type="Proteomes" id="UP000053890">
    <property type="component" value="Unassembled WGS sequence"/>
</dbReference>
<protein>
    <recommendedName>
        <fullName evidence="4">PLAC8-domain-containing protein</fullName>
    </recommendedName>
</protein>
<dbReference type="EMBL" id="KQ474084">
    <property type="protein sequence ID" value="KPV72960.1"/>
    <property type="molecule type" value="Genomic_DNA"/>
</dbReference>
<dbReference type="OrthoDB" id="1045822at2759"/>
<dbReference type="InterPro" id="IPR006461">
    <property type="entry name" value="PLAC_motif_containing"/>
</dbReference>
<dbReference type="AlphaFoldDB" id="A0A0P9EV06"/>
<dbReference type="NCBIfam" id="TIGR01571">
    <property type="entry name" value="A_thal_Cys_rich"/>
    <property type="match status" value="1"/>
</dbReference>
<feature type="region of interest" description="Disordered" evidence="1">
    <location>
        <begin position="1"/>
        <end position="24"/>
    </location>
</feature>
<evidence type="ECO:0000313" key="3">
    <source>
        <dbReference type="Proteomes" id="UP000053890"/>
    </source>
</evidence>
<keyword evidence="3" id="KW-1185">Reference proteome</keyword>
<dbReference type="Pfam" id="PF04749">
    <property type="entry name" value="PLAC8"/>
    <property type="match status" value="1"/>
</dbReference>
<evidence type="ECO:0008006" key="4">
    <source>
        <dbReference type="Google" id="ProtNLM"/>
    </source>
</evidence>